<gene>
    <name evidence="2" type="ORF">XENTR_v90027900mg</name>
</gene>
<dbReference type="EMBL" id="KV462415">
    <property type="protein sequence ID" value="OCA14117.1"/>
    <property type="molecule type" value="Genomic_DNA"/>
</dbReference>
<evidence type="ECO:0000256" key="1">
    <source>
        <dbReference type="SAM" id="Phobius"/>
    </source>
</evidence>
<accession>A0A1B8XU00</accession>
<proteinExistence type="predicted"/>
<name>A0A1B8XU00_XENTR</name>
<protein>
    <submittedName>
        <fullName evidence="2">Uncharacterized protein</fullName>
    </submittedName>
</protein>
<sequence>MDLVVPGWHYRGHLPARHSIVSIYMGRTYINMDVYEPIGVQAPPQADTTEISPLTFCLLFIFLAGLSSVGPSFISSLCKTIFTLKSICLKYIFKLFIVKICRIWF</sequence>
<evidence type="ECO:0000313" key="2">
    <source>
        <dbReference type="EMBL" id="OCA14117.1"/>
    </source>
</evidence>
<reference evidence="2" key="1">
    <citation type="submission" date="2009-11" db="EMBL/GenBank/DDBJ databases">
        <authorList>
            <consortium name="US DOE Joint Genome Institute (JGI-PGF)"/>
            <person name="Ottilar R."/>
            <person name="Schmutz J."/>
            <person name="Salamov A."/>
            <person name="Cheng J.F."/>
            <person name="Lucas S."/>
            <person name="Pitluck S."/>
            <person name="Gundlach H."/>
            <person name="Guo Y."/>
            <person name="Haberer G."/>
            <person name="Nasrallah J."/>
            <person name="Mayer K.F.X."/>
            <person name="van de Peer Y."/>
            <person name="Weigel D."/>
            <person name="Grigoriev I.V."/>
        </authorList>
    </citation>
    <scope>NUCLEOTIDE SEQUENCE</scope>
    <source>
        <strain evidence="2">Nigerian</strain>
    </source>
</reference>
<keyword evidence="1" id="KW-0812">Transmembrane</keyword>
<reference evidence="2" key="3">
    <citation type="submission" date="2016-05" db="EMBL/GenBank/DDBJ databases">
        <title>WGS assembly of Xenopus tropicalis.</title>
        <authorList>
            <person name="Sessions A."/>
            <person name="Jenkins J."/>
            <person name="Mitros T."/>
            <person name="Lyons J.T."/>
            <person name="Dichmann D.S."/>
            <person name="Robert J."/>
            <person name="Harland R.M."/>
            <person name="Rokhsar D.S."/>
        </authorList>
    </citation>
    <scope>NUCLEOTIDE SEQUENCE</scope>
    <source>
        <strain evidence="2">Nigerian</strain>
    </source>
</reference>
<keyword evidence="1" id="KW-1133">Transmembrane helix</keyword>
<reference evidence="2" key="2">
    <citation type="journal article" date="2010" name="Science">
        <title>The genome of the Western clawed frog Xenopus tropicalis.</title>
        <authorList>
            <person name="Hellsten U."/>
            <person name="Harland R.M."/>
            <person name="Gilchrist M.J."/>
            <person name="Hendrix D."/>
            <person name="Jurka J."/>
            <person name="Kapitonov V."/>
            <person name="Ovcharenko I."/>
            <person name="Putnam N.H."/>
            <person name="Shu S."/>
            <person name="Taher L."/>
            <person name="Blitz I.L."/>
            <person name="Blumberg B."/>
            <person name="Dichmann D.S."/>
            <person name="Dubchak I."/>
            <person name="Amaya E."/>
            <person name="Detter J.C."/>
            <person name="Fletcher R."/>
            <person name="Gerhard D.S."/>
            <person name="Goodstein D."/>
            <person name="Graves T."/>
            <person name="Grigoriev I.V."/>
            <person name="Grimwood J."/>
            <person name="Kawashima T."/>
            <person name="Lindquist E."/>
            <person name="Lucas S.M."/>
            <person name="Mead P.E."/>
            <person name="Mitros T."/>
            <person name="Ogino H."/>
            <person name="Ohta Y."/>
            <person name="Poliakov A.V."/>
            <person name="Pollet N."/>
            <person name="Robert J."/>
            <person name="Salamov A."/>
            <person name="Sater A.K."/>
            <person name="Schmutz J."/>
            <person name="Terry A."/>
            <person name="Vize P.D."/>
            <person name="Warren W.C."/>
            <person name="Wells D."/>
            <person name="Wills A."/>
            <person name="Wilson R.K."/>
            <person name="Zimmerman L.B."/>
            <person name="Zorn A.M."/>
            <person name="Grainger R."/>
            <person name="Grammer T."/>
            <person name="Khokha M.K."/>
            <person name="Richardson P.M."/>
            <person name="Rokhsar D.S."/>
        </authorList>
    </citation>
    <scope>NUCLEOTIDE SEQUENCE [LARGE SCALE GENOMIC DNA]</scope>
    <source>
        <strain evidence="2">Nigerian</strain>
    </source>
</reference>
<dbReference type="AlphaFoldDB" id="A0A1B8XU00"/>
<organism evidence="2">
    <name type="scientific">Xenopus tropicalis</name>
    <name type="common">Western clawed frog</name>
    <name type="synonym">Silurana tropicalis</name>
    <dbReference type="NCBI Taxonomy" id="8364"/>
    <lineage>
        <taxon>Eukaryota</taxon>
        <taxon>Metazoa</taxon>
        <taxon>Chordata</taxon>
        <taxon>Craniata</taxon>
        <taxon>Vertebrata</taxon>
        <taxon>Euteleostomi</taxon>
        <taxon>Amphibia</taxon>
        <taxon>Batrachia</taxon>
        <taxon>Anura</taxon>
        <taxon>Pipoidea</taxon>
        <taxon>Pipidae</taxon>
        <taxon>Xenopodinae</taxon>
        <taxon>Xenopus</taxon>
        <taxon>Silurana</taxon>
    </lineage>
</organism>
<keyword evidence="1" id="KW-0472">Membrane</keyword>
<feature type="transmembrane region" description="Helical" evidence="1">
    <location>
        <begin position="51"/>
        <end position="74"/>
    </location>
</feature>